<name>A0A2J6PMY1_9HELO</name>
<dbReference type="SUPFAM" id="SSF54495">
    <property type="entry name" value="UBC-like"/>
    <property type="match status" value="1"/>
</dbReference>
<dbReference type="PANTHER" id="PTHR24067">
    <property type="entry name" value="UBIQUITIN-CONJUGATING ENZYME E2"/>
    <property type="match status" value="1"/>
</dbReference>
<evidence type="ECO:0000256" key="2">
    <source>
        <dbReference type="SAM" id="Phobius"/>
    </source>
</evidence>
<dbReference type="Pfam" id="PF00179">
    <property type="entry name" value="UQ_con"/>
    <property type="match status" value="1"/>
</dbReference>
<keyword evidence="2" id="KW-0812">Transmembrane</keyword>
<evidence type="ECO:0000259" key="3">
    <source>
        <dbReference type="PROSITE" id="PS50127"/>
    </source>
</evidence>
<gene>
    <name evidence="4" type="ORF">NA56DRAFT_693425</name>
</gene>
<keyword evidence="2" id="KW-0472">Membrane</keyword>
<dbReference type="SMART" id="SM00212">
    <property type="entry name" value="UBCc"/>
    <property type="match status" value="1"/>
</dbReference>
<dbReference type="EMBL" id="KZ613514">
    <property type="protein sequence ID" value="PMD15369.1"/>
    <property type="molecule type" value="Genomic_DNA"/>
</dbReference>
<evidence type="ECO:0000313" key="5">
    <source>
        <dbReference type="Proteomes" id="UP000235672"/>
    </source>
</evidence>
<organism evidence="4 5">
    <name type="scientific">Hyaloscypha hepaticicola</name>
    <dbReference type="NCBI Taxonomy" id="2082293"/>
    <lineage>
        <taxon>Eukaryota</taxon>
        <taxon>Fungi</taxon>
        <taxon>Dikarya</taxon>
        <taxon>Ascomycota</taxon>
        <taxon>Pezizomycotina</taxon>
        <taxon>Leotiomycetes</taxon>
        <taxon>Helotiales</taxon>
        <taxon>Hyaloscyphaceae</taxon>
        <taxon>Hyaloscypha</taxon>
    </lineage>
</organism>
<protein>
    <submittedName>
        <fullName evidence="4">UBC-like protein</fullName>
    </submittedName>
</protein>
<feature type="transmembrane region" description="Helical" evidence="2">
    <location>
        <begin position="260"/>
        <end position="281"/>
    </location>
</feature>
<accession>A0A2J6PMY1</accession>
<dbReference type="InterPro" id="IPR000608">
    <property type="entry name" value="UBC"/>
</dbReference>
<dbReference type="Gene3D" id="3.10.110.10">
    <property type="entry name" value="Ubiquitin Conjugating Enzyme"/>
    <property type="match status" value="1"/>
</dbReference>
<dbReference type="AlphaFoldDB" id="A0A2J6PMY1"/>
<dbReference type="FunFam" id="3.10.110.10:FF:000093">
    <property type="entry name" value="Ubiquitin conjugating enzyme (UbcF), putative"/>
    <property type="match status" value="1"/>
</dbReference>
<dbReference type="STRING" id="1745343.A0A2J6PMY1"/>
<dbReference type="CDD" id="cd23799">
    <property type="entry name" value="UBCc_UBE2J"/>
    <property type="match status" value="1"/>
</dbReference>
<sequence>MASPRFNSKSPTIKRILREAAELSNSPSADYQAAPASDADLFDWHFTIRGPPNSSFGKGIYHGRIVLPPTYPLRPPSFRFLTPSGRFEVNREICLSISGHHEETWQPAWGVRTALVALRAFMETDAKGQLGGLECSVKERERMAESSSTWRCPTCGKSNAEIMKECEDAAKEKGEGAEVVVPRELRMGFKDEMGGAKDNEEGELAEGFVRTVDGAGDYPAARPAHGVPLPTGAVTAARIQPAQRVQGQIAQRSNEGVPMWIDRSIAAVVVLLVAMVLKVLLGL</sequence>
<evidence type="ECO:0000256" key="1">
    <source>
        <dbReference type="ARBA" id="ARBA00022786"/>
    </source>
</evidence>
<reference evidence="4 5" key="1">
    <citation type="submission" date="2016-05" db="EMBL/GenBank/DDBJ databases">
        <title>A degradative enzymes factory behind the ericoid mycorrhizal symbiosis.</title>
        <authorList>
            <consortium name="DOE Joint Genome Institute"/>
            <person name="Martino E."/>
            <person name="Morin E."/>
            <person name="Grelet G."/>
            <person name="Kuo A."/>
            <person name="Kohler A."/>
            <person name="Daghino S."/>
            <person name="Barry K."/>
            <person name="Choi C."/>
            <person name="Cichocki N."/>
            <person name="Clum A."/>
            <person name="Copeland A."/>
            <person name="Hainaut M."/>
            <person name="Haridas S."/>
            <person name="Labutti K."/>
            <person name="Lindquist E."/>
            <person name="Lipzen A."/>
            <person name="Khouja H.-R."/>
            <person name="Murat C."/>
            <person name="Ohm R."/>
            <person name="Olson A."/>
            <person name="Spatafora J."/>
            <person name="Veneault-Fourrey C."/>
            <person name="Henrissat B."/>
            <person name="Grigoriev I."/>
            <person name="Martin F."/>
            <person name="Perotto S."/>
        </authorList>
    </citation>
    <scope>NUCLEOTIDE SEQUENCE [LARGE SCALE GENOMIC DNA]</scope>
    <source>
        <strain evidence="4 5">UAMH 7357</strain>
    </source>
</reference>
<keyword evidence="1" id="KW-0833">Ubl conjugation pathway</keyword>
<dbReference type="OrthoDB" id="1158011at2759"/>
<dbReference type="PROSITE" id="PS50127">
    <property type="entry name" value="UBC_2"/>
    <property type="match status" value="1"/>
</dbReference>
<evidence type="ECO:0000313" key="4">
    <source>
        <dbReference type="EMBL" id="PMD15369.1"/>
    </source>
</evidence>
<dbReference type="InterPro" id="IPR016135">
    <property type="entry name" value="UBQ-conjugating_enzyme/RWD"/>
</dbReference>
<feature type="domain" description="UBC core" evidence="3">
    <location>
        <begin position="11"/>
        <end position="171"/>
    </location>
</feature>
<dbReference type="InterPro" id="IPR050113">
    <property type="entry name" value="Ub_conjugating_enzyme"/>
</dbReference>
<proteinExistence type="predicted"/>
<keyword evidence="2" id="KW-1133">Transmembrane helix</keyword>
<keyword evidence="5" id="KW-1185">Reference proteome</keyword>
<dbReference type="Proteomes" id="UP000235672">
    <property type="component" value="Unassembled WGS sequence"/>
</dbReference>